<dbReference type="Gene3D" id="3.30.710.10">
    <property type="entry name" value="Potassium Channel Kv1.1, Chain A"/>
    <property type="match status" value="1"/>
</dbReference>
<proteinExistence type="predicted"/>
<dbReference type="OrthoDB" id="194443at2759"/>
<dbReference type="EMBL" id="JAFJYH010000004">
    <property type="protein sequence ID" value="KAG4426207.1"/>
    <property type="molecule type" value="Genomic_DNA"/>
</dbReference>
<accession>A0A8H7WK16</accession>
<dbReference type="InterPro" id="IPR000210">
    <property type="entry name" value="BTB/POZ_dom"/>
</dbReference>
<evidence type="ECO:0000313" key="3">
    <source>
        <dbReference type="Proteomes" id="UP000664132"/>
    </source>
</evidence>
<gene>
    <name evidence="2" type="ORF">IFR04_000673</name>
</gene>
<dbReference type="InterPro" id="IPR011333">
    <property type="entry name" value="SKP1/BTB/POZ_sf"/>
</dbReference>
<reference evidence="2" key="1">
    <citation type="submission" date="2021-02" db="EMBL/GenBank/DDBJ databases">
        <title>Genome sequence Cadophora malorum strain M34.</title>
        <authorList>
            <person name="Stefanovic E."/>
            <person name="Vu D."/>
            <person name="Scully C."/>
            <person name="Dijksterhuis J."/>
            <person name="Roader J."/>
            <person name="Houbraken J."/>
        </authorList>
    </citation>
    <scope>NUCLEOTIDE SEQUENCE</scope>
    <source>
        <strain evidence="2">M34</strain>
    </source>
</reference>
<name>A0A8H7WK16_9HELO</name>
<evidence type="ECO:0000313" key="2">
    <source>
        <dbReference type="EMBL" id="KAG4426207.1"/>
    </source>
</evidence>
<feature type="domain" description="BTB" evidence="1">
    <location>
        <begin position="23"/>
        <end position="91"/>
    </location>
</feature>
<organism evidence="2 3">
    <name type="scientific">Cadophora malorum</name>
    <dbReference type="NCBI Taxonomy" id="108018"/>
    <lineage>
        <taxon>Eukaryota</taxon>
        <taxon>Fungi</taxon>
        <taxon>Dikarya</taxon>
        <taxon>Ascomycota</taxon>
        <taxon>Pezizomycotina</taxon>
        <taxon>Leotiomycetes</taxon>
        <taxon>Helotiales</taxon>
        <taxon>Ploettnerulaceae</taxon>
        <taxon>Cadophora</taxon>
    </lineage>
</organism>
<dbReference type="SUPFAM" id="SSF54695">
    <property type="entry name" value="POZ domain"/>
    <property type="match status" value="1"/>
</dbReference>
<protein>
    <recommendedName>
        <fullName evidence="1">BTB domain-containing protein</fullName>
    </recommendedName>
</protein>
<dbReference type="Proteomes" id="UP000664132">
    <property type="component" value="Unassembled WGS sequence"/>
</dbReference>
<dbReference type="Pfam" id="PF00651">
    <property type="entry name" value="BTB"/>
    <property type="match status" value="1"/>
</dbReference>
<comment type="caution">
    <text evidence="2">The sequence shown here is derived from an EMBL/GenBank/DDBJ whole genome shotgun (WGS) entry which is preliminary data.</text>
</comment>
<keyword evidence="3" id="KW-1185">Reference proteome</keyword>
<dbReference type="PROSITE" id="PS50097">
    <property type="entry name" value="BTB"/>
    <property type="match status" value="1"/>
</dbReference>
<dbReference type="AlphaFoldDB" id="A0A8H7WK16"/>
<evidence type="ECO:0000259" key="1">
    <source>
        <dbReference type="PROSITE" id="PS50097"/>
    </source>
</evidence>
<sequence length="105" mass="12198">MASLRAPSEKPDRKSFQEMMRGLQVVIYVGPEKKDYSPKSLLCHYSPVFCDWFEVKMEDGDEPKKTLPDDNVDDNVDDFEVLVEYMLNGNVADIFFGQGGWRERR</sequence>